<comment type="caution">
    <text evidence="8">The sequence shown here is derived from an EMBL/GenBank/DDBJ whole genome shotgun (WGS) entry which is preliminary data.</text>
</comment>
<protein>
    <recommendedName>
        <fullName evidence="6 7">Gem-associated protein 2</fullName>
    </recommendedName>
</protein>
<evidence type="ECO:0000256" key="6">
    <source>
        <dbReference type="ARBA" id="ARBA00047179"/>
    </source>
</evidence>
<sequence length="236" mass="27493">MCDSDSSDGEYDGILKRALEVKMPDNFDPNSIPQNGNEYLHHVIYERSRCQKCVTVDIDRSKFKNKQTFRVQEEPIMKPPPRNFLPTSEWQIEKIKDFTDFRQYVHSQILEGSNITSFDDDNFIEKAKNETPIFSEITQFSQSCKITMLRIITNYLDSLQPGESIENKLGTWIYAILTLLETPLSPDYCYSLRELARKCSNIRSNLPENTEESLYVPLNLYICIIAIYFNQLDLSD</sequence>
<keyword evidence="3 7" id="KW-0507">mRNA processing</keyword>
<evidence type="ECO:0000256" key="1">
    <source>
        <dbReference type="ARBA" id="ARBA00004496"/>
    </source>
</evidence>
<dbReference type="PIRSF" id="PIRSF038038">
    <property type="entry name" value="SMN_Gemin2"/>
    <property type="match status" value="1"/>
</dbReference>
<evidence type="ECO:0000256" key="3">
    <source>
        <dbReference type="ARBA" id="ARBA00022664"/>
    </source>
</evidence>
<evidence type="ECO:0000313" key="9">
    <source>
        <dbReference type="Proteomes" id="UP001162164"/>
    </source>
</evidence>
<gene>
    <name evidence="8" type="ORF">NQ317_008946</name>
</gene>
<evidence type="ECO:0000313" key="8">
    <source>
        <dbReference type="EMBL" id="KAJ8983820.1"/>
    </source>
</evidence>
<reference evidence="8" key="1">
    <citation type="journal article" date="2023" name="Insect Mol. Biol.">
        <title>Genome sequencing provides insights into the evolution of gene families encoding plant cell wall-degrading enzymes in longhorned beetles.</title>
        <authorList>
            <person name="Shin N.R."/>
            <person name="Okamura Y."/>
            <person name="Kirsch R."/>
            <person name="Pauchet Y."/>
        </authorList>
    </citation>
    <scope>NUCLEOTIDE SEQUENCE</scope>
    <source>
        <strain evidence="8">MMC_N1</strain>
    </source>
</reference>
<dbReference type="Pfam" id="PF04938">
    <property type="entry name" value="SIP1"/>
    <property type="match status" value="1"/>
</dbReference>
<name>A0ABQ9K0L2_9CUCU</name>
<comment type="similarity">
    <text evidence="5 7">Belongs to the gemin-2 family.</text>
</comment>
<dbReference type="Proteomes" id="UP001162164">
    <property type="component" value="Unassembled WGS sequence"/>
</dbReference>
<organism evidence="8 9">
    <name type="scientific">Molorchus minor</name>
    <dbReference type="NCBI Taxonomy" id="1323400"/>
    <lineage>
        <taxon>Eukaryota</taxon>
        <taxon>Metazoa</taxon>
        <taxon>Ecdysozoa</taxon>
        <taxon>Arthropoda</taxon>
        <taxon>Hexapoda</taxon>
        <taxon>Insecta</taxon>
        <taxon>Pterygota</taxon>
        <taxon>Neoptera</taxon>
        <taxon>Endopterygota</taxon>
        <taxon>Coleoptera</taxon>
        <taxon>Polyphaga</taxon>
        <taxon>Cucujiformia</taxon>
        <taxon>Chrysomeloidea</taxon>
        <taxon>Cerambycidae</taxon>
        <taxon>Lamiinae</taxon>
        <taxon>Monochamini</taxon>
        <taxon>Molorchus</taxon>
    </lineage>
</organism>
<keyword evidence="2 7" id="KW-0963">Cytoplasm</keyword>
<evidence type="ECO:0000256" key="2">
    <source>
        <dbReference type="ARBA" id="ARBA00022490"/>
    </source>
</evidence>
<evidence type="ECO:0000256" key="7">
    <source>
        <dbReference type="PIRNR" id="PIRNR038038"/>
    </source>
</evidence>
<dbReference type="EMBL" id="JAPWTJ010000059">
    <property type="protein sequence ID" value="KAJ8983820.1"/>
    <property type="molecule type" value="Genomic_DNA"/>
</dbReference>
<dbReference type="PANTHER" id="PTHR12794:SF0">
    <property type="entry name" value="GEM-ASSOCIATED PROTEIN 2"/>
    <property type="match status" value="1"/>
</dbReference>
<keyword evidence="4 7" id="KW-0508">mRNA splicing</keyword>
<comment type="function">
    <text evidence="7">The SMN complex catalyzes the assembly of small nuclear ribonucleoproteins (snRNPs), the building blocks of the spliceosome, and thereby plays an important role in the splicing of cellular pre-mRNAs.</text>
</comment>
<proteinExistence type="inferred from homology"/>
<dbReference type="Gene3D" id="1.20.58.1070">
    <property type="match status" value="1"/>
</dbReference>
<dbReference type="InterPro" id="IPR017364">
    <property type="entry name" value="GEMIN2"/>
</dbReference>
<comment type="subunit">
    <text evidence="7">Part of the core SMN complex.</text>
</comment>
<comment type="subcellular location">
    <subcellularLocation>
        <location evidence="1">Cytoplasm</location>
    </subcellularLocation>
</comment>
<accession>A0ABQ9K0L2</accession>
<keyword evidence="9" id="KW-1185">Reference proteome</keyword>
<evidence type="ECO:0000256" key="5">
    <source>
        <dbReference type="ARBA" id="ARBA00025758"/>
    </source>
</evidence>
<evidence type="ECO:0000256" key="4">
    <source>
        <dbReference type="ARBA" id="ARBA00023187"/>
    </source>
</evidence>
<dbReference type="InterPro" id="IPR035426">
    <property type="entry name" value="Gemin2/Brr1"/>
</dbReference>
<dbReference type="PANTHER" id="PTHR12794">
    <property type="entry name" value="GEMIN2"/>
    <property type="match status" value="1"/>
</dbReference>